<dbReference type="GO" id="GO:0005634">
    <property type="term" value="C:nucleus"/>
    <property type="evidence" value="ECO:0007669"/>
    <property type="project" value="TreeGrafter"/>
</dbReference>
<dbReference type="InterPro" id="IPR000719">
    <property type="entry name" value="Prot_kinase_dom"/>
</dbReference>
<dbReference type="PROSITE" id="PS50011">
    <property type="entry name" value="PROTEIN_KINASE_DOM"/>
    <property type="match status" value="1"/>
</dbReference>
<proteinExistence type="inferred from homology"/>
<reference evidence="8 9" key="1">
    <citation type="submission" date="2020-01" db="EMBL/GenBank/DDBJ databases">
        <authorList>
            <person name="Gupta K D."/>
        </authorList>
    </citation>
    <scope>NUCLEOTIDE SEQUENCE [LARGE SCALE GENOMIC DNA]</scope>
</reference>
<evidence type="ECO:0000256" key="6">
    <source>
        <dbReference type="SAM" id="MobiDB-lite"/>
    </source>
</evidence>
<keyword evidence="3" id="KW-0418">Kinase</keyword>
<dbReference type="GO" id="GO:0005524">
    <property type="term" value="F:ATP binding"/>
    <property type="evidence" value="ECO:0007669"/>
    <property type="project" value="UniProtKB-KW"/>
</dbReference>
<evidence type="ECO:0000313" key="9">
    <source>
        <dbReference type="Proteomes" id="UP000467700"/>
    </source>
</evidence>
<organism evidence="8 9">
    <name type="scientific">Cyclocybe aegerita</name>
    <name type="common">Black poplar mushroom</name>
    <name type="synonym">Agrocybe aegerita</name>
    <dbReference type="NCBI Taxonomy" id="1973307"/>
    <lineage>
        <taxon>Eukaryota</taxon>
        <taxon>Fungi</taxon>
        <taxon>Dikarya</taxon>
        <taxon>Basidiomycota</taxon>
        <taxon>Agaricomycotina</taxon>
        <taxon>Agaricomycetes</taxon>
        <taxon>Agaricomycetidae</taxon>
        <taxon>Agaricales</taxon>
        <taxon>Agaricineae</taxon>
        <taxon>Bolbitiaceae</taxon>
        <taxon>Cyclocybe</taxon>
    </lineage>
</organism>
<feature type="compositionally biased region" description="Basic and acidic residues" evidence="6">
    <location>
        <begin position="15"/>
        <end position="28"/>
    </location>
</feature>
<accession>A0A8S0W3J6</accession>
<dbReference type="CDD" id="cd00180">
    <property type="entry name" value="PKc"/>
    <property type="match status" value="1"/>
</dbReference>
<dbReference type="PANTHER" id="PTHR11042">
    <property type="entry name" value="EUKARYOTIC TRANSLATION INITIATION FACTOR 2-ALPHA KINASE EIF2-ALPHA KINASE -RELATED"/>
    <property type="match status" value="1"/>
</dbReference>
<keyword evidence="2" id="KW-0547">Nucleotide-binding</keyword>
<evidence type="ECO:0000256" key="3">
    <source>
        <dbReference type="ARBA" id="ARBA00022777"/>
    </source>
</evidence>
<keyword evidence="9" id="KW-1185">Reference proteome</keyword>
<dbReference type="GO" id="GO:0004694">
    <property type="term" value="F:eukaryotic translation initiation factor 2alpha kinase activity"/>
    <property type="evidence" value="ECO:0007669"/>
    <property type="project" value="TreeGrafter"/>
</dbReference>
<sequence>MPPIFQKLLRNLFRPPDHHGSIRRDEGAPRSSSTVLRDLYSTNKPCRKAETQVDHEQEKPLPELPPLSIPPDYVWRVAPFTRGGFGRIFAIKGRCHSERFILKTVELDRGPGGIWAPAMEIVALRRIGRNGHVNLIEQPKLGKNVETEWWSREAGLLSILFNYYPVDLQDVITITKRPSSKARFRAVVREVDFVKLVISDVMHGLAHLHSLRIIHRDLKPENIFIDQHGYCKIGDFGSAFIPVRSSDRPMCLRTTFTGGFTFRYAAPELVASYSDDVDQLTWCYDERVDFWALGLIILDLLRVEVGSLYPGSWYALVCPPTEFVREVHKTFDKKYCLKDKKTAEIFKRCIQAYPNGRLDGDAGVQLVKDFHFHRTGFASFIHDTNWFIHKSQRMLSEKFLRPTVALNSHPLLGEPVDCPSEERMTTFDDVLHKMNVKLEERPQYRLAL</sequence>
<feature type="compositionally biased region" description="Basic and acidic residues" evidence="6">
    <location>
        <begin position="47"/>
        <end position="61"/>
    </location>
</feature>
<evidence type="ECO:0000256" key="5">
    <source>
        <dbReference type="ARBA" id="ARBA00037982"/>
    </source>
</evidence>
<evidence type="ECO:0000256" key="4">
    <source>
        <dbReference type="ARBA" id="ARBA00022840"/>
    </source>
</evidence>
<evidence type="ECO:0000259" key="7">
    <source>
        <dbReference type="PROSITE" id="PS50011"/>
    </source>
</evidence>
<comment type="caution">
    <text evidence="8">The sequence shown here is derived from an EMBL/GenBank/DDBJ whole genome shotgun (WGS) entry which is preliminary data.</text>
</comment>
<dbReference type="Gene3D" id="1.10.510.10">
    <property type="entry name" value="Transferase(Phosphotransferase) domain 1"/>
    <property type="match status" value="1"/>
</dbReference>
<protein>
    <recommendedName>
        <fullName evidence="7">Protein kinase domain-containing protein</fullName>
    </recommendedName>
</protein>
<dbReference type="SMART" id="SM00220">
    <property type="entry name" value="S_TKc"/>
    <property type="match status" value="1"/>
</dbReference>
<evidence type="ECO:0000256" key="1">
    <source>
        <dbReference type="ARBA" id="ARBA00022679"/>
    </source>
</evidence>
<feature type="region of interest" description="Disordered" evidence="6">
    <location>
        <begin position="15"/>
        <end position="37"/>
    </location>
</feature>
<keyword evidence="1" id="KW-0808">Transferase</keyword>
<dbReference type="PROSITE" id="PS00108">
    <property type="entry name" value="PROTEIN_KINASE_ST"/>
    <property type="match status" value="1"/>
</dbReference>
<dbReference type="InterPro" id="IPR008271">
    <property type="entry name" value="Ser/Thr_kinase_AS"/>
</dbReference>
<dbReference type="PANTHER" id="PTHR11042:SF136">
    <property type="entry name" value="EIF-2-ALPHA KINASE GCN2"/>
    <property type="match status" value="1"/>
</dbReference>
<dbReference type="SUPFAM" id="SSF56112">
    <property type="entry name" value="Protein kinase-like (PK-like)"/>
    <property type="match status" value="1"/>
</dbReference>
<name>A0A8S0W3J6_CYCAE</name>
<feature type="region of interest" description="Disordered" evidence="6">
    <location>
        <begin position="46"/>
        <end position="65"/>
    </location>
</feature>
<dbReference type="InterPro" id="IPR050339">
    <property type="entry name" value="CC_SR_Kinase"/>
</dbReference>
<dbReference type="OrthoDB" id="74764at2759"/>
<dbReference type="AlphaFoldDB" id="A0A8S0W3J6"/>
<dbReference type="Proteomes" id="UP000467700">
    <property type="component" value="Unassembled WGS sequence"/>
</dbReference>
<comment type="similarity">
    <text evidence="5">Belongs to the protein kinase superfamily. Ser/Thr protein kinase family. GCN2 subfamily.</text>
</comment>
<evidence type="ECO:0000313" key="8">
    <source>
        <dbReference type="EMBL" id="CAA7268785.1"/>
    </source>
</evidence>
<gene>
    <name evidence="8" type="ORF">AAE3_LOCUS11003</name>
</gene>
<dbReference type="EMBL" id="CACVBS010000070">
    <property type="protein sequence ID" value="CAA7268785.1"/>
    <property type="molecule type" value="Genomic_DNA"/>
</dbReference>
<dbReference type="GO" id="GO:0005829">
    <property type="term" value="C:cytosol"/>
    <property type="evidence" value="ECO:0007669"/>
    <property type="project" value="TreeGrafter"/>
</dbReference>
<dbReference type="Pfam" id="PF00069">
    <property type="entry name" value="Pkinase"/>
    <property type="match status" value="1"/>
</dbReference>
<feature type="domain" description="Protein kinase" evidence="7">
    <location>
        <begin position="74"/>
        <end position="371"/>
    </location>
</feature>
<dbReference type="InterPro" id="IPR011009">
    <property type="entry name" value="Kinase-like_dom_sf"/>
</dbReference>
<evidence type="ECO:0000256" key="2">
    <source>
        <dbReference type="ARBA" id="ARBA00022741"/>
    </source>
</evidence>
<keyword evidence="4" id="KW-0067">ATP-binding</keyword>